<dbReference type="InterPro" id="IPR013766">
    <property type="entry name" value="Thioredoxin_domain"/>
</dbReference>
<dbReference type="RefSeq" id="WP_373391857.1">
    <property type="nucleotide sequence ID" value="NZ_JBCFQJ010000013.1"/>
</dbReference>
<dbReference type="InterPro" id="IPR000866">
    <property type="entry name" value="AhpC/TSA"/>
</dbReference>
<dbReference type="SUPFAM" id="SSF52833">
    <property type="entry name" value="Thioredoxin-like"/>
    <property type="match status" value="1"/>
</dbReference>
<keyword evidence="3" id="KW-1185">Reference proteome</keyword>
<protein>
    <submittedName>
        <fullName evidence="2">Redoxin domain-containing protein</fullName>
    </submittedName>
</protein>
<dbReference type="InterPro" id="IPR036249">
    <property type="entry name" value="Thioredoxin-like_sf"/>
</dbReference>
<proteinExistence type="predicted"/>
<evidence type="ECO:0000313" key="2">
    <source>
        <dbReference type="EMBL" id="MFA9194744.1"/>
    </source>
</evidence>
<dbReference type="Gene3D" id="3.40.30.10">
    <property type="entry name" value="Glutaredoxin"/>
    <property type="match status" value="1"/>
</dbReference>
<sequence>MKLAQGQKAPLFIVKDIFGNTIDFNNIENKKIVLSFFRYAECPMCNLQIAKIMQQKENFEKHNLKLITVFESSAESLKASIYDRHAFNFTIIADINRELYELYGVHPSWLHTINTFSLKTILNLKEAFKKGFEIMGRIEGTINQIPADFIINEDKTILMAHYGNSIIDHLSLEKIFKSV</sequence>
<dbReference type="Pfam" id="PF00578">
    <property type="entry name" value="AhpC-TSA"/>
    <property type="match status" value="1"/>
</dbReference>
<evidence type="ECO:0000313" key="3">
    <source>
        <dbReference type="Proteomes" id="UP001574170"/>
    </source>
</evidence>
<dbReference type="Proteomes" id="UP001574170">
    <property type="component" value="Unassembled WGS sequence"/>
</dbReference>
<comment type="caution">
    <text evidence="2">The sequence shown here is derived from an EMBL/GenBank/DDBJ whole genome shotgun (WGS) entry which is preliminary data.</text>
</comment>
<name>A0ABV4TL83_9FLAO</name>
<dbReference type="EMBL" id="JBCFQK010000013">
    <property type="protein sequence ID" value="MFA9194744.1"/>
    <property type="molecule type" value="Genomic_DNA"/>
</dbReference>
<feature type="domain" description="Thioredoxin" evidence="1">
    <location>
        <begin position="3"/>
        <end position="179"/>
    </location>
</feature>
<accession>A0ABV4TL83</accession>
<reference evidence="2 3" key="1">
    <citation type="submission" date="2024-04" db="EMBL/GenBank/DDBJ databases">
        <title>New Clade of Flavobacterium.</title>
        <authorList>
            <person name="Matos L."/>
            <person name="Proenca D.N."/>
            <person name="Fransisco R.M."/>
            <person name="Chung A.P."/>
            <person name="Maccario L."/>
            <person name="Sorensen S.J."/>
            <person name="Morais P.V."/>
        </authorList>
    </citation>
    <scope>NUCLEOTIDE SEQUENCE [LARGE SCALE GENOMIC DNA]</scope>
    <source>
        <strain evidence="2 3">FBOR7N2.3</strain>
    </source>
</reference>
<dbReference type="PROSITE" id="PS51352">
    <property type="entry name" value="THIOREDOXIN_2"/>
    <property type="match status" value="1"/>
</dbReference>
<dbReference type="PANTHER" id="PTHR42852:SF13">
    <property type="entry name" value="PROTEIN DIPZ"/>
    <property type="match status" value="1"/>
</dbReference>
<gene>
    <name evidence="2" type="ORF">AAGV33_10005</name>
</gene>
<evidence type="ECO:0000259" key="1">
    <source>
        <dbReference type="PROSITE" id="PS51352"/>
    </source>
</evidence>
<dbReference type="InterPro" id="IPR050553">
    <property type="entry name" value="Thioredoxin_ResA/DsbE_sf"/>
</dbReference>
<organism evidence="2 3">
    <name type="scientific">Flavobacterium magnesitis</name>
    <dbReference type="NCBI Taxonomy" id="3138077"/>
    <lineage>
        <taxon>Bacteria</taxon>
        <taxon>Pseudomonadati</taxon>
        <taxon>Bacteroidota</taxon>
        <taxon>Flavobacteriia</taxon>
        <taxon>Flavobacteriales</taxon>
        <taxon>Flavobacteriaceae</taxon>
        <taxon>Flavobacterium</taxon>
    </lineage>
</organism>
<dbReference type="PANTHER" id="PTHR42852">
    <property type="entry name" value="THIOL:DISULFIDE INTERCHANGE PROTEIN DSBE"/>
    <property type="match status" value="1"/>
</dbReference>